<dbReference type="InterPro" id="IPR001789">
    <property type="entry name" value="Sig_transdc_resp-reg_receiver"/>
</dbReference>
<dbReference type="AlphaFoldDB" id="A0A369KNQ9"/>
<accession>A0A369KNQ9</accession>
<comment type="caution">
    <text evidence="4">The sequence shown here is derived from an EMBL/GenBank/DDBJ whole genome shotgun (WGS) entry which is preliminary data.</text>
</comment>
<dbReference type="PANTHER" id="PTHR44591:SF3">
    <property type="entry name" value="RESPONSE REGULATORY DOMAIN-CONTAINING PROTEIN"/>
    <property type="match status" value="1"/>
</dbReference>
<dbReference type="Proteomes" id="UP000253934">
    <property type="component" value="Unassembled WGS sequence"/>
</dbReference>
<dbReference type="SMART" id="SM00448">
    <property type="entry name" value="REC"/>
    <property type="match status" value="1"/>
</dbReference>
<evidence type="ECO:0000313" key="5">
    <source>
        <dbReference type="Proteomes" id="UP000253934"/>
    </source>
</evidence>
<protein>
    <submittedName>
        <fullName evidence="4">Response regulator</fullName>
    </submittedName>
</protein>
<proteinExistence type="predicted"/>
<dbReference type="Pfam" id="PF00072">
    <property type="entry name" value="Response_reg"/>
    <property type="match status" value="1"/>
</dbReference>
<reference evidence="4" key="1">
    <citation type="submission" date="2018-04" db="EMBL/GenBank/DDBJ databases">
        <title>Draft genome sequence of the Candidatus Spirobacillus cienkowskii, a pathogen of freshwater Daphnia species, reconstructed from hemolymph metagenomic reads.</title>
        <authorList>
            <person name="Bresciani L."/>
            <person name="Lemos L.N."/>
            <person name="Wale N."/>
            <person name="Lin J.Y."/>
            <person name="Fernandes G.R."/>
            <person name="Duffy M.A."/>
            <person name="Rodrigues J.M."/>
        </authorList>
    </citation>
    <scope>NUCLEOTIDE SEQUENCE [LARGE SCALE GENOMIC DNA]</scope>
    <source>
        <strain evidence="4">Binning01</strain>
    </source>
</reference>
<dbReference type="PROSITE" id="PS50110">
    <property type="entry name" value="RESPONSE_REGULATORY"/>
    <property type="match status" value="1"/>
</dbReference>
<dbReference type="EMBL" id="QOVW01000098">
    <property type="protein sequence ID" value="RDB35182.1"/>
    <property type="molecule type" value="Genomic_DNA"/>
</dbReference>
<feature type="domain" description="Response regulatory" evidence="3">
    <location>
        <begin position="398"/>
        <end position="515"/>
    </location>
</feature>
<dbReference type="Gene3D" id="3.40.50.2300">
    <property type="match status" value="1"/>
</dbReference>
<gene>
    <name evidence="4" type="ORF">DCC88_11450</name>
</gene>
<keyword evidence="5" id="KW-1185">Reference proteome</keyword>
<evidence type="ECO:0000256" key="2">
    <source>
        <dbReference type="PROSITE-ProRule" id="PRU00169"/>
    </source>
</evidence>
<dbReference type="InterPro" id="IPR050595">
    <property type="entry name" value="Bact_response_regulator"/>
</dbReference>
<feature type="modified residue" description="4-aspartylphosphate" evidence="2">
    <location>
        <position position="447"/>
    </location>
</feature>
<dbReference type="GO" id="GO:0000160">
    <property type="term" value="P:phosphorelay signal transduction system"/>
    <property type="evidence" value="ECO:0007669"/>
    <property type="project" value="InterPro"/>
</dbReference>
<dbReference type="InterPro" id="IPR011006">
    <property type="entry name" value="CheY-like_superfamily"/>
</dbReference>
<keyword evidence="1 2" id="KW-0597">Phosphoprotein</keyword>
<evidence type="ECO:0000259" key="3">
    <source>
        <dbReference type="PROSITE" id="PS50110"/>
    </source>
</evidence>
<dbReference type="CDD" id="cd00156">
    <property type="entry name" value="REC"/>
    <property type="match status" value="1"/>
</dbReference>
<sequence length="518" mass="58953">MNMNKTNIDDEILMAFSKNSLQKVSELNGITNVMLREGPKPEFFDAIHRATTAIKSFALTCQQNDIVNFISAKIEPEYDNLRLNKQKINDEFKNSIKEKITELKGLITQVVKSDNKGNTNTVEPIEIENNASHTLYTAIGQLSVWSFHELMNALAKVHGYTEFLEDIAELMNSDTEQAKKDLKGIQEKLTTNVNHMSGIINRIRSLRGKTKIVIKEHNIRSVIKNIQDMTQQPPKTLNWSSLHIPSVDVKFDQIIFEQIWVHLWKLLEEWRTAGTTTLSVCYGHYEKNNKAVDENFKNLLSLYIWLEPNNKDKIDPLSIKYFKETPRPDLAYVFHYTSKIAERISANITSGKTDNGIIVFCITIPCGEIHVAQSETGNSIPQPLHILKMKDNDKPLKNILIIDDEKDLRTILSLKISKMGYGVFTAENIEQANSIINNKKIHLIISDLFLNNESGLDLLKNLNSTSSKIPFMFISGANEDDIPRSLLDILSKYSKAFLTKPIPTNVLKETLEKILPLD</sequence>
<dbReference type="PANTHER" id="PTHR44591">
    <property type="entry name" value="STRESS RESPONSE REGULATOR PROTEIN 1"/>
    <property type="match status" value="1"/>
</dbReference>
<evidence type="ECO:0000313" key="4">
    <source>
        <dbReference type="EMBL" id="RDB35182.1"/>
    </source>
</evidence>
<evidence type="ECO:0000256" key="1">
    <source>
        <dbReference type="ARBA" id="ARBA00022553"/>
    </source>
</evidence>
<organism evidence="4 5">
    <name type="scientific">Spirobacillus cienkowskii</name>
    <dbReference type="NCBI Taxonomy" id="495820"/>
    <lineage>
        <taxon>Bacteria</taxon>
        <taxon>Pseudomonadati</taxon>
        <taxon>Bdellovibrionota</taxon>
        <taxon>Oligoflexia</taxon>
        <taxon>Silvanigrellales</taxon>
        <taxon>Spirobacillus</taxon>
    </lineage>
</organism>
<name>A0A369KNQ9_9BACT</name>
<dbReference type="SUPFAM" id="SSF52172">
    <property type="entry name" value="CheY-like"/>
    <property type="match status" value="1"/>
</dbReference>